<evidence type="ECO:0000259" key="7">
    <source>
        <dbReference type="PROSITE" id="PS50069"/>
    </source>
</evidence>
<dbReference type="GO" id="GO:0006511">
    <property type="term" value="P:ubiquitin-dependent protein catabolic process"/>
    <property type="evidence" value="ECO:0007669"/>
    <property type="project" value="InterPro"/>
</dbReference>
<dbReference type="PROSITE" id="PS50069">
    <property type="entry name" value="CULLIN_2"/>
    <property type="match status" value="1"/>
</dbReference>
<dbReference type="Proteomes" id="UP001159042">
    <property type="component" value="Unassembled WGS sequence"/>
</dbReference>
<dbReference type="AlphaFoldDB" id="A0AAV8VZT0"/>
<dbReference type="EMBL" id="JANEYG010000016">
    <property type="protein sequence ID" value="KAJ8919858.1"/>
    <property type="molecule type" value="Genomic_DNA"/>
</dbReference>
<dbReference type="Gene3D" id="1.10.10.10">
    <property type="entry name" value="Winged helix-like DNA-binding domain superfamily/Winged helix DNA-binding domain"/>
    <property type="match status" value="1"/>
</dbReference>
<dbReference type="GO" id="GO:0005680">
    <property type="term" value="C:anaphase-promoting complex"/>
    <property type="evidence" value="ECO:0007669"/>
    <property type="project" value="TreeGrafter"/>
</dbReference>
<dbReference type="InterPro" id="IPR044554">
    <property type="entry name" value="ANAPC2"/>
</dbReference>
<dbReference type="SUPFAM" id="SSF75632">
    <property type="entry name" value="Cullin homology domain"/>
    <property type="match status" value="1"/>
</dbReference>
<dbReference type="GO" id="GO:0070979">
    <property type="term" value="P:protein K11-linked ubiquitination"/>
    <property type="evidence" value="ECO:0007669"/>
    <property type="project" value="TreeGrafter"/>
</dbReference>
<feature type="domain" description="Cullin family profile" evidence="7">
    <location>
        <begin position="418"/>
        <end position="642"/>
    </location>
</feature>
<evidence type="ECO:0000256" key="5">
    <source>
        <dbReference type="ARBA" id="ARBA00023306"/>
    </source>
</evidence>
<dbReference type="Gene3D" id="1.20.1310.10">
    <property type="entry name" value="Cullin Repeats"/>
    <property type="match status" value="1"/>
</dbReference>
<proteinExistence type="inferred from homology"/>
<comment type="caution">
    <text evidence="8">The sequence shown here is derived from an EMBL/GenBank/DDBJ whole genome shotgun (WGS) entry which is preliminary data.</text>
</comment>
<evidence type="ECO:0000313" key="8">
    <source>
        <dbReference type="EMBL" id="KAJ8919858.1"/>
    </source>
</evidence>
<dbReference type="Pfam" id="PF08672">
    <property type="entry name" value="ANAPC2"/>
    <property type="match status" value="1"/>
</dbReference>
<dbReference type="GO" id="GO:0007091">
    <property type="term" value="P:metaphase/anaphase transition of mitotic cell cycle"/>
    <property type="evidence" value="ECO:0007669"/>
    <property type="project" value="TreeGrafter"/>
</dbReference>
<reference evidence="8 9" key="1">
    <citation type="journal article" date="2023" name="Insect Mol. Biol.">
        <title>Genome sequencing provides insights into the evolution of gene families encoding plant cell wall-degrading enzymes in longhorned beetles.</title>
        <authorList>
            <person name="Shin N.R."/>
            <person name="Okamura Y."/>
            <person name="Kirsch R."/>
            <person name="Pauchet Y."/>
        </authorList>
    </citation>
    <scope>NUCLEOTIDE SEQUENCE [LARGE SCALE GENOMIC DNA]</scope>
    <source>
        <strain evidence="8">EAD_L_NR</strain>
    </source>
</reference>
<dbReference type="InterPro" id="IPR059120">
    <property type="entry name" value="Cullin-like_AB"/>
</dbReference>
<evidence type="ECO:0000256" key="2">
    <source>
        <dbReference type="ARBA" id="ARBA00022618"/>
    </source>
</evidence>
<dbReference type="InterPro" id="IPR016158">
    <property type="entry name" value="Cullin_homology"/>
</dbReference>
<dbReference type="Gene3D" id="3.30.230.130">
    <property type="entry name" value="Cullin, Chain C, Domain 2"/>
    <property type="match status" value="1"/>
</dbReference>
<dbReference type="SMART" id="SM01013">
    <property type="entry name" value="APC2"/>
    <property type="match status" value="1"/>
</dbReference>
<organism evidence="8 9">
    <name type="scientific">Exocentrus adspersus</name>
    <dbReference type="NCBI Taxonomy" id="1586481"/>
    <lineage>
        <taxon>Eukaryota</taxon>
        <taxon>Metazoa</taxon>
        <taxon>Ecdysozoa</taxon>
        <taxon>Arthropoda</taxon>
        <taxon>Hexapoda</taxon>
        <taxon>Insecta</taxon>
        <taxon>Pterygota</taxon>
        <taxon>Neoptera</taxon>
        <taxon>Endopterygota</taxon>
        <taxon>Coleoptera</taxon>
        <taxon>Polyphaga</taxon>
        <taxon>Cucujiformia</taxon>
        <taxon>Chrysomeloidea</taxon>
        <taxon>Cerambycidae</taxon>
        <taxon>Lamiinae</taxon>
        <taxon>Acanthocinini</taxon>
        <taxon>Exocentrus</taxon>
    </lineage>
</organism>
<dbReference type="GO" id="GO:0051301">
    <property type="term" value="P:cell division"/>
    <property type="evidence" value="ECO:0007669"/>
    <property type="project" value="UniProtKB-KW"/>
</dbReference>
<evidence type="ECO:0000256" key="6">
    <source>
        <dbReference type="PROSITE-ProRule" id="PRU00330"/>
    </source>
</evidence>
<dbReference type="Pfam" id="PF25773">
    <property type="entry name" value="TPR_ANAPC2"/>
    <property type="match status" value="1"/>
</dbReference>
<keyword evidence="5" id="KW-0131">Cell cycle</keyword>
<dbReference type="InterPro" id="IPR057975">
    <property type="entry name" value="TPR_ANAPC2"/>
</dbReference>
<dbReference type="Pfam" id="PF26557">
    <property type="entry name" value="Cullin_AB"/>
    <property type="match status" value="1"/>
</dbReference>
<evidence type="ECO:0000313" key="9">
    <source>
        <dbReference type="Proteomes" id="UP001159042"/>
    </source>
</evidence>
<sequence length="761" mass="88581">MNDYQIAWNLMKKVFPILDDSFTFGQATDDGSLLKNEFYQCVESSKTLNSGRIVQDLLVSKIEQRLRNEMVPEFWSYFKRSENDNKGFKQFYNAVKSLYDCFKQLDHVITKLDMFKQATQLGDLIYNENNTHDALKLILKATLLSQLNLEYQVVVMNFYETALKMEDTEEDDGQCIICLQESKHCNCLHLFQETNRKLGDMSLLEPLVGQTLTNLIYTYIHAHIQKICKDSFDSSFIVILEKWLQTVVINWLRKIYCYDTSSSNNEVVVGMFDKKLTNYLYNCYTKIRIDQLFNIIIEYPESLPALEDLRLCLPRTELKPLLTKKLQKAMETRLLHPGVSTPDVLTAYVAAIRSLRILDPTGLLLETVTQPVHQYLRSREDTVRCVVSSLTEEGPNDLAEELIRGEIVQVDENTPVDEDGENWETWVPDPIDTSPSKSSAYRRTSDIISMLVNVYGSKELFVNEYRTLLADRLLTQYSCDTEKEIRYLELLKLRFGDSQLHYCEVMLKDIADSKRINQHIKQDPEYSESDIPMSAMIVSAQFWPPFKEEKLELHARLVTQMEGYTSAFETLKGSRTLCWKNHLGVVDLEIELADRTLNLSVSPVQATIMMHFQDKNVWELQELSKLMQCPPTVLRRKIGFWQSHGILVETKPDVFCIQEDLENKDNNIQEDIFVEDYESESAMASAQDQREEELQTFWSYIVGMLMNLDTLPLERIHQMLKMFAFQGPTIECNLQELKVFLDRKVREHQLIYSNGYYKLPK</sequence>
<evidence type="ECO:0000256" key="1">
    <source>
        <dbReference type="ARBA" id="ARBA00016068"/>
    </source>
</evidence>
<gene>
    <name evidence="8" type="ORF">NQ315_006387</name>
</gene>
<dbReference type="SMART" id="SM00182">
    <property type="entry name" value="CULLIN"/>
    <property type="match status" value="1"/>
</dbReference>
<dbReference type="FunFam" id="1.20.1310.10:FF:000052">
    <property type="entry name" value="Anaphase-promoting complex subunit 2"/>
    <property type="match status" value="1"/>
</dbReference>
<evidence type="ECO:0000256" key="4">
    <source>
        <dbReference type="ARBA" id="ARBA00022786"/>
    </source>
</evidence>
<keyword evidence="9" id="KW-1185">Reference proteome</keyword>
<keyword evidence="4" id="KW-0833">Ubl conjugation pathway</keyword>
<name>A0AAV8VZT0_9CUCU</name>
<dbReference type="InterPro" id="IPR036388">
    <property type="entry name" value="WH-like_DNA-bd_sf"/>
</dbReference>
<dbReference type="SUPFAM" id="SSF46785">
    <property type="entry name" value="Winged helix' DNA-binding domain"/>
    <property type="match status" value="1"/>
</dbReference>
<dbReference type="InterPro" id="IPR036317">
    <property type="entry name" value="Cullin_homology_sf"/>
</dbReference>
<keyword evidence="3" id="KW-0498">Mitosis</keyword>
<dbReference type="InterPro" id="IPR036390">
    <property type="entry name" value="WH_DNA-bd_sf"/>
</dbReference>
<accession>A0AAV8VZT0</accession>
<comment type="similarity">
    <text evidence="6">Belongs to the cullin family.</text>
</comment>
<evidence type="ECO:0000256" key="3">
    <source>
        <dbReference type="ARBA" id="ARBA00022776"/>
    </source>
</evidence>
<dbReference type="PANTHER" id="PTHR45957:SF1">
    <property type="entry name" value="ANAPHASE-PROMOTING COMPLEX SUBUNIT 2"/>
    <property type="match status" value="1"/>
</dbReference>
<dbReference type="PANTHER" id="PTHR45957">
    <property type="entry name" value="ANAPHASE-PROMOTING COMPLEX SUBUNIT 2"/>
    <property type="match status" value="1"/>
</dbReference>
<keyword evidence="2" id="KW-0132">Cell division</keyword>
<protein>
    <recommendedName>
        <fullName evidence="1">Anaphase-promoting complex subunit 2</fullName>
    </recommendedName>
</protein>
<dbReference type="GO" id="GO:0031625">
    <property type="term" value="F:ubiquitin protein ligase binding"/>
    <property type="evidence" value="ECO:0007669"/>
    <property type="project" value="InterPro"/>
</dbReference>
<dbReference type="InterPro" id="IPR014786">
    <property type="entry name" value="ANAPC2_C"/>
</dbReference>